<protein>
    <submittedName>
        <fullName evidence="2">Uncharacterized protein</fullName>
    </submittedName>
</protein>
<comment type="caution">
    <text evidence="2">The sequence shown here is derived from an EMBL/GenBank/DDBJ whole genome shotgun (WGS) entry which is preliminary data.</text>
</comment>
<feature type="region of interest" description="Disordered" evidence="1">
    <location>
        <begin position="122"/>
        <end position="142"/>
    </location>
</feature>
<dbReference type="AlphaFoldDB" id="A0AAU9V548"/>
<accession>A0AAU9V548</accession>
<sequence length="183" mass="19852">MLRVPVCTDSPPGEGRRPHCWLAAVGGRRSSIVGRRSGRGHFVHKQRNEITARTLAHTRDTGAARTLRARDGSAAGSVSHSVSLAACGARIQSRQECVQGGAPRGTGARAALSRCRRHWRAPPRAAHRPVPRAPPCRRRPALAHPPVGVSALISRPRLARPPFSRRSRVTLPVHSVHEQSCCR</sequence>
<dbReference type="Proteomes" id="UP001153954">
    <property type="component" value="Unassembled WGS sequence"/>
</dbReference>
<dbReference type="EMBL" id="CAKOGL010000030">
    <property type="protein sequence ID" value="CAH2106907.1"/>
    <property type="molecule type" value="Genomic_DNA"/>
</dbReference>
<proteinExistence type="predicted"/>
<keyword evidence="3" id="KW-1185">Reference proteome</keyword>
<reference evidence="2" key="1">
    <citation type="submission" date="2022-03" db="EMBL/GenBank/DDBJ databases">
        <authorList>
            <person name="Tunstrom K."/>
        </authorList>
    </citation>
    <scope>NUCLEOTIDE SEQUENCE</scope>
</reference>
<evidence type="ECO:0000256" key="1">
    <source>
        <dbReference type="SAM" id="MobiDB-lite"/>
    </source>
</evidence>
<gene>
    <name evidence="2" type="ORF">EEDITHA_LOCUS20986</name>
</gene>
<evidence type="ECO:0000313" key="2">
    <source>
        <dbReference type="EMBL" id="CAH2106907.1"/>
    </source>
</evidence>
<evidence type="ECO:0000313" key="3">
    <source>
        <dbReference type="Proteomes" id="UP001153954"/>
    </source>
</evidence>
<name>A0AAU9V548_EUPED</name>
<feature type="compositionally biased region" description="Basic residues" evidence="1">
    <location>
        <begin position="122"/>
        <end position="141"/>
    </location>
</feature>
<organism evidence="2 3">
    <name type="scientific">Euphydryas editha</name>
    <name type="common">Edith's checkerspot</name>
    <dbReference type="NCBI Taxonomy" id="104508"/>
    <lineage>
        <taxon>Eukaryota</taxon>
        <taxon>Metazoa</taxon>
        <taxon>Ecdysozoa</taxon>
        <taxon>Arthropoda</taxon>
        <taxon>Hexapoda</taxon>
        <taxon>Insecta</taxon>
        <taxon>Pterygota</taxon>
        <taxon>Neoptera</taxon>
        <taxon>Endopterygota</taxon>
        <taxon>Lepidoptera</taxon>
        <taxon>Glossata</taxon>
        <taxon>Ditrysia</taxon>
        <taxon>Papilionoidea</taxon>
        <taxon>Nymphalidae</taxon>
        <taxon>Nymphalinae</taxon>
        <taxon>Euphydryas</taxon>
    </lineage>
</organism>